<evidence type="ECO:0008006" key="5">
    <source>
        <dbReference type="Google" id="ProtNLM"/>
    </source>
</evidence>
<dbReference type="PANTHER" id="PTHR37171">
    <property type="entry name" value="SERINE/THREONINE-PROTEIN KINASE YRZF-RELATED"/>
    <property type="match status" value="1"/>
</dbReference>
<dbReference type="EMBL" id="NJES01000003">
    <property type="protein sequence ID" value="PHH81087.1"/>
    <property type="molecule type" value="Genomic_DNA"/>
</dbReference>
<comment type="caution">
    <text evidence="3">The sequence shown here is derived from an EMBL/GenBank/DDBJ whole genome shotgun (WGS) entry which is preliminary data.</text>
</comment>
<dbReference type="PANTHER" id="PTHR37171:SF1">
    <property type="entry name" value="SERINE_THREONINE-PROTEIN KINASE YRZF-RELATED"/>
    <property type="match status" value="1"/>
</dbReference>
<sequence>MAQESSIEELKRLILEAKREADEARQEIQEIRRRDDAAEKAHQEKMERANAAVKAVRLTTLPEYMEACHFKISSRLQVETRESMTTKGFTNPKGKWCPTRLVPWVDFLEIQTLTLGTLYNNFPIEDRFFLSRANVEGIGMNIRKPIGDEGLTAFFLHLSLENPTLTIFDQLKKSETVCNAFDIGDGIGFDNHPHALSDVSAEVIQQLALMALTPAGPSTPDYRKDLKNFKPDQICVYLSKGGGQRREMLFVSEYKPPHKLTKLHLRAGLRNMDLYREVVNRETMGTGDDRFEHEAEKLTASAITQTYHYMMEAGLEHGVLLTGEAMVFLKVDWTDPQTVFYHLAEPGPEVLAHPNEANVCSHLGQYLAFVLMALGQPGQRRLHGQEERERIHKQLNTWAVDFHNTWLSMKDSKLKPEDSAYQPVTYKGVDRSPYVLRRKQQPADDEVKKIKKDSPDSSDDEGPQPPDTPSPVGRVSAPRRSLRVQAQSRNQGQTRGQEQRRQQQPEQQQHGAQQGEQYCSSKCLAGLVSGGLLDQACPNVHLHRKGSRKHISHKKWLRLLWKQLAKSLDDGITPLGQGGARGVLFRITLLGLGYTFVAKGTIRVFVPDLEHEGSVYERLKPVQGVHVPVHLGAIDLDTMNKTYYFDHRVYIKYLMFLSFGGNTLNEAVNHSTRSALESKALCSLRAIHRFRVVHTDARLVNMLVHPVTGDVMVIDFERAKLMELEKRRPLGESTPNKRVCLAVEEKSSVSVYKRDVHMAESDFADKIRVLEGKRW</sequence>
<dbReference type="STRING" id="2004952.A0A2C5ZJ72"/>
<evidence type="ECO:0000313" key="3">
    <source>
        <dbReference type="EMBL" id="PHH81087.1"/>
    </source>
</evidence>
<protein>
    <recommendedName>
        <fullName evidence="5">Protein kinase domain-containing protein</fullName>
    </recommendedName>
</protein>
<feature type="compositionally biased region" description="Basic and acidic residues" evidence="2">
    <location>
        <begin position="441"/>
        <end position="455"/>
    </location>
</feature>
<keyword evidence="4" id="KW-1185">Reference proteome</keyword>
<evidence type="ECO:0000256" key="1">
    <source>
        <dbReference type="SAM" id="Coils"/>
    </source>
</evidence>
<gene>
    <name evidence="3" type="ORF">CDD80_3369</name>
</gene>
<dbReference type="OrthoDB" id="8905873at2759"/>
<feature type="coiled-coil region" evidence="1">
    <location>
        <begin position="7"/>
        <end position="41"/>
    </location>
</feature>
<evidence type="ECO:0000313" key="4">
    <source>
        <dbReference type="Proteomes" id="UP000226431"/>
    </source>
</evidence>
<organism evidence="3 4">
    <name type="scientific">Ophiocordyceps camponoti-rufipedis</name>
    <dbReference type="NCBI Taxonomy" id="2004952"/>
    <lineage>
        <taxon>Eukaryota</taxon>
        <taxon>Fungi</taxon>
        <taxon>Dikarya</taxon>
        <taxon>Ascomycota</taxon>
        <taxon>Pezizomycotina</taxon>
        <taxon>Sordariomycetes</taxon>
        <taxon>Hypocreomycetidae</taxon>
        <taxon>Hypocreales</taxon>
        <taxon>Ophiocordycipitaceae</taxon>
        <taxon>Ophiocordyceps</taxon>
    </lineage>
</organism>
<dbReference type="Proteomes" id="UP000226431">
    <property type="component" value="Unassembled WGS sequence"/>
</dbReference>
<name>A0A2C5ZJ72_9HYPO</name>
<evidence type="ECO:0000256" key="2">
    <source>
        <dbReference type="SAM" id="MobiDB-lite"/>
    </source>
</evidence>
<feature type="compositionally biased region" description="Low complexity" evidence="2">
    <location>
        <begin position="504"/>
        <end position="513"/>
    </location>
</feature>
<feature type="region of interest" description="Disordered" evidence="2">
    <location>
        <begin position="432"/>
        <end position="513"/>
    </location>
</feature>
<reference evidence="3 4" key="1">
    <citation type="submission" date="2017-06" db="EMBL/GenBank/DDBJ databases">
        <title>Ant-infecting Ophiocordyceps genomes reveal a high diversity of potential behavioral manipulation genes and a possible major role for enterotoxins.</title>
        <authorList>
            <person name="De Bekker C."/>
            <person name="Evans H.C."/>
            <person name="Brachmann A."/>
            <person name="Hughes D.P."/>
        </authorList>
    </citation>
    <scope>NUCLEOTIDE SEQUENCE [LARGE SCALE GENOMIC DNA]</scope>
    <source>
        <strain evidence="3 4">Map16</strain>
    </source>
</reference>
<accession>A0A2C5ZJ72</accession>
<proteinExistence type="predicted"/>
<dbReference type="InterPro" id="IPR011009">
    <property type="entry name" value="Kinase-like_dom_sf"/>
</dbReference>
<dbReference type="AlphaFoldDB" id="A0A2C5ZJ72"/>
<keyword evidence="1" id="KW-0175">Coiled coil</keyword>
<dbReference type="InterPro" id="IPR052396">
    <property type="entry name" value="Meiotic_Drive_Suppr_Kinase"/>
</dbReference>
<dbReference type="SUPFAM" id="SSF56112">
    <property type="entry name" value="Protein kinase-like (PK-like)"/>
    <property type="match status" value="1"/>
</dbReference>